<gene>
    <name evidence="2" type="ORF">FHP91_00560</name>
</gene>
<name>A0A557R3N9_9RHOO</name>
<keyword evidence="3" id="KW-1185">Reference proteome</keyword>
<dbReference type="RefSeq" id="WP_144307753.1">
    <property type="nucleotide sequence ID" value="NZ_VMNK01000001.1"/>
</dbReference>
<comment type="caution">
    <text evidence="2">The sequence shown here is derived from an EMBL/GenBank/DDBJ whole genome shotgun (WGS) entry which is preliminary data.</text>
</comment>
<sequence>MRNGFRALQRTVLWLLCCVGVSGTAMAAPTLWEVRDAEGGVRAYLFGAIHLCHAACYPLPAAVEAAFARAERTVFELDVSDPSLARTLVKAGRLPEGQTLKTLMPPELYAQLHDASKTVGLPVSQMQSLQPWFASTLLMALAANQAGFTTEAGVDGVLQLRARESGKPVLALETAARQIEALSGGGERAQEAALRQTVGMVTRGEIGDFLSRMVAAWQDGDDAELEALMFEGADRDAVAPLFAALIDVRNREMTDRLETLMAEPGVLFVTVGGGHLVGEQGIPAALAARGWQVVRR</sequence>
<evidence type="ECO:0000313" key="3">
    <source>
        <dbReference type="Proteomes" id="UP000319502"/>
    </source>
</evidence>
<dbReference type="InterPro" id="IPR047111">
    <property type="entry name" value="YbaP-like"/>
</dbReference>
<organism evidence="2 3">
    <name type="scientific">Denitromonas halophila</name>
    <dbReference type="NCBI Taxonomy" id="1629404"/>
    <lineage>
        <taxon>Bacteria</taxon>
        <taxon>Pseudomonadati</taxon>
        <taxon>Pseudomonadota</taxon>
        <taxon>Betaproteobacteria</taxon>
        <taxon>Rhodocyclales</taxon>
        <taxon>Zoogloeaceae</taxon>
        <taxon>Denitromonas</taxon>
    </lineage>
</organism>
<dbReference type="PANTHER" id="PTHR40590">
    <property type="entry name" value="CYTOPLASMIC PROTEIN-RELATED"/>
    <property type="match status" value="1"/>
</dbReference>
<feature type="signal peptide" evidence="1">
    <location>
        <begin position="1"/>
        <end position="27"/>
    </location>
</feature>
<dbReference type="EMBL" id="VMNK01000001">
    <property type="protein sequence ID" value="TVO59746.1"/>
    <property type="molecule type" value="Genomic_DNA"/>
</dbReference>
<feature type="chain" id="PRO_5021933458" evidence="1">
    <location>
        <begin position="28"/>
        <end position="296"/>
    </location>
</feature>
<dbReference type="Proteomes" id="UP000319502">
    <property type="component" value="Unassembled WGS sequence"/>
</dbReference>
<protein>
    <submittedName>
        <fullName evidence="2">TraB/GumN family protein</fullName>
    </submittedName>
</protein>
<keyword evidence="1" id="KW-0732">Signal</keyword>
<dbReference type="InterPro" id="IPR002816">
    <property type="entry name" value="TraB/PrgY/GumN_fam"/>
</dbReference>
<dbReference type="Pfam" id="PF01963">
    <property type="entry name" value="TraB_PrgY_gumN"/>
    <property type="match status" value="1"/>
</dbReference>
<evidence type="ECO:0000256" key="1">
    <source>
        <dbReference type="SAM" id="SignalP"/>
    </source>
</evidence>
<dbReference type="CDD" id="cd14789">
    <property type="entry name" value="Tiki"/>
    <property type="match status" value="1"/>
</dbReference>
<proteinExistence type="predicted"/>
<accession>A0A557R3N9</accession>
<evidence type="ECO:0000313" key="2">
    <source>
        <dbReference type="EMBL" id="TVO59746.1"/>
    </source>
</evidence>
<dbReference type="OrthoDB" id="9025834at2"/>
<dbReference type="PANTHER" id="PTHR40590:SF1">
    <property type="entry name" value="CYTOPLASMIC PROTEIN"/>
    <property type="match status" value="1"/>
</dbReference>
<dbReference type="AlphaFoldDB" id="A0A557R3N9"/>
<reference evidence="2 3" key="1">
    <citation type="submission" date="2019-07" db="EMBL/GenBank/DDBJ databases">
        <title>The pathways for chlorine oxyanion respiration interact through the shared metabolite chlorate.</title>
        <authorList>
            <person name="Barnum T.P."/>
            <person name="Cheng Y."/>
            <person name="Hill K.A."/>
            <person name="Lucas L.N."/>
            <person name="Carlson H.K."/>
            <person name="Coates J.D."/>
        </authorList>
    </citation>
    <scope>NUCLEOTIDE SEQUENCE [LARGE SCALE GENOMIC DNA]</scope>
    <source>
        <strain evidence="2 3">SFB-3</strain>
    </source>
</reference>